<keyword evidence="3" id="KW-0597">Phosphoprotein</keyword>
<comment type="caution">
    <text evidence="7">The sequence shown here is derived from an EMBL/GenBank/DDBJ whole genome shotgun (WGS) entry which is preliminary data.</text>
</comment>
<dbReference type="SUPFAM" id="SSF55874">
    <property type="entry name" value="ATPase domain of HSP90 chaperone/DNA topoisomerase II/histidine kinase"/>
    <property type="match status" value="1"/>
</dbReference>
<dbReference type="InterPro" id="IPR003661">
    <property type="entry name" value="HisK_dim/P_dom"/>
</dbReference>
<dbReference type="Pfam" id="PF01590">
    <property type="entry name" value="GAF"/>
    <property type="match status" value="1"/>
</dbReference>
<dbReference type="InterPro" id="IPR005467">
    <property type="entry name" value="His_kinase_dom"/>
</dbReference>
<evidence type="ECO:0000259" key="6">
    <source>
        <dbReference type="PROSITE" id="PS50109"/>
    </source>
</evidence>
<protein>
    <recommendedName>
        <fullName evidence="2">histidine kinase</fullName>
        <ecNumber evidence="2">2.7.13.3</ecNumber>
    </recommendedName>
</protein>
<comment type="catalytic activity">
    <reaction evidence="1">
        <text>ATP + protein L-histidine = ADP + protein N-phospho-L-histidine.</text>
        <dbReference type="EC" id="2.7.13.3"/>
    </reaction>
</comment>
<dbReference type="SUPFAM" id="SSF55781">
    <property type="entry name" value="GAF domain-like"/>
    <property type="match status" value="1"/>
</dbReference>
<accession>A0ABU1AG48</accession>
<dbReference type="Pfam" id="PF02518">
    <property type="entry name" value="HATPase_c"/>
    <property type="match status" value="1"/>
</dbReference>
<evidence type="ECO:0000256" key="5">
    <source>
        <dbReference type="ARBA" id="ARBA00022777"/>
    </source>
</evidence>
<dbReference type="PROSITE" id="PS50109">
    <property type="entry name" value="HIS_KIN"/>
    <property type="match status" value="1"/>
</dbReference>
<dbReference type="Pfam" id="PF00512">
    <property type="entry name" value="HisKA"/>
    <property type="match status" value="1"/>
</dbReference>
<keyword evidence="5 7" id="KW-0418">Kinase</keyword>
<proteinExistence type="predicted"/>
<dbReference type="SMART" id="SM00388">
    <property type="entry name" value="HisKA"/>
    <property type="match status" value="1"/>
</dbReference>
<dbReference type="InterPro" id="IPR036097">
    <property type="entry name" value="HisK_dim/P_sf"/>
</dbReference>
<dbReference type="GO" id="GO:0016301">
    <property type="term" value="F:kinase activity"/>
    <property type="evidence" value="ECO:0007669"/>
    <property type="project" value="UniProtKB-KW"/>
</dbReference>
<evidence type="ECO:0000256" key="2">
    <source>
        <dbReference type="ARBA" id="ARBA00012438"/>
    </source>
</evidence>
<dbReference type="EC" id="2.7.13.3" evidence="2"/>
<dbReference type="RefSeq" id="WP_308984296.1">
    <property type="nucleotide sequence ID" value="NZ_JARXIC010000006.1"/>
</dbReference>
<dbReference type="SMART" id="SM00065">
    <property type="entry name" value="GAF"/>
    <property type="match status" value="1"/>
</dbReference>
<evidence type="ECO:0000313" key="7">
    <source>
        <dbReference type="EMBL" id="MDQ8193809.1"/>
    </source>
</evidence>
<evidence type="ECO:0000256" key="1">
    <source>
        <dbReference type="ARBA" id="ARBA00000085"/>
    </source>
</evidence>
<dbReference type="Gene3D" id="1.10.287.130">
    <property type="match status" value="1"/>
</dbReference>
<dbReference type="InterPro" id="IPR029016">
    <property type="entry name" value="GAF-like_dom_sf"/>
</dbReference>
<dbReference type="CDD" id="cd00082">
    <property type="entry name" value="HisKA"/>
    <property type="match status" value="1"/>
</dbReference>
<dbReference type="InterPro" id="IPR036890">
    <property type="entry name" value="HATPase_C_sf"/>
</dbReference>
<organism evidence="7 8">
    <name type="scientific">Thalassobacterium sedimentorum</name>
    <dbReference type="NCBI Taxonomy" id="3041258"/>
    <lineage>
        <taxon>Bacteria</taxon>
        <taxon>Pseudomonadati</taxon>
        <taxon>Verrucomicrobiota</taxon>
        <taxon>Opitutia</taxon>
        <taxon>Puniceicoccales</taxon>
        <taxon>Coraliomargaritaceae</taxon>
        <taxon>Thalassobacterium</taxon>
    </lineage>
</organism>
<feature type="domain" description="Histidine kinase" evidence="6">
    <location>
        <begin position="176"/>
        <end position="396"/>
    </location>
</feature>
<dbReference type="InterPro" id="IPR004358">
    <property type="entry name" value="Sig_transdc_His_kin-like_C"/>
</dbReference>
<keyword evidence="8" id="KW-1185">Reference proteome</keyword>
<dbReference type="PRINTS" id="PR00344">
    <property type="entry name" value="BCTRLSENSOR"/>
</dbReference>
<dbReference type="Gene3D" id="3.30.565.10">
    <property type="entry name" value="Histidine kinase-like ATPase, C-terminal domain"/>
    <property type="match status" value="1"/>
</dbReference>
<dbReference type="InterPro" id="IPR003018">
    <property type="entry name" value="GAF"/>
</dbReference>
<dbReference type="PANTHER" id="PTHR43047">
    <property type="entry name" value="TWO-COMPONENT HISTIDINE PROTEIN KINASE"/>
    <property type="match status" value="1"/>
</dbReference>
<gene>
    <name evidence="7" type="ORF">QEH59_05205</name>
</gene>
<dbReference type="InterPro" id="IPR003594">
    <property type="entry name" value="HATPase_dom"/>
</dbReference>
<evidence type="ECO:0000256" key="3">
    <source>
        <dbReference type="ARBA" id="ARBA00022553"/>
    </source>
</evidence>
<dbReference type="Proteomes" id="UP001243717">
    <property type="component" value="Unassembled WGS sequence"/>
</dbReference>
<dbReference type="PANTHER" id="PTHR43047:SF72">
    <property type="entry name" value="OSMOSENSING HISTIDINE PROTEIN KINASE SLN1"/>
    <property type="match status" value="1"/>
</dbReference>
<sequence>MQPTNEFERLIELTELDLDYSNLQIQLEDLTKLAARIAGTEMSLVNLIDSYTQWSVANCGIDIQQMPREESICQYVIMDGKPLEVKDLKEDARFSQRPYVVDGPKMHYYYGVPLTTGSGVHLGALCVMDKESKDISPENQELLVMVANQVIRRLEALKTIKSLEDRIDELHSSKLKVSHDIRNPISGIIGLAEMMKDEVKNARVSEVIELLDVIQKGGQSLLELADSILHQEDRRAEPGENEFSCDTFTQKLQELYLPQAKVKQVRLEFEVGQENSSIFFSKNRLLQITGNLISNSIKFTPVDGLVRISVSVDVSDEASASNTLLIRVLDTGTGMSAAKIEAILSGQVDSETGTSGEHGYGFGLSLVMHLIKKAEGSLKIKSELGHGSEVEVRLPI</sequence>
<dbReference type="Gene3D" id="3.30.450.40">
    <property type="match status" value="1"/>
</dbReference>
<keyword evidence="4" id="KW-0808">Transferase</keyword>
<evidence type="ECO:0000313" key="8">
    <source>
        <dbReference type="Proteomes" id="UP001243717"/>
    </source>
</evidence>
<reference evidence="7 8" key="1">
    <citation type="submission" date="2023-04" db="EMBL/GenBank/DDBJ databases">
        <title>A novel bacteria isolated from coastal sediment.</title>
        <authorList>
            <person name="Liu X.-J."/>
            <person name="Du Z.-J."/>
        </authorList>
    </citation>
    <scope>NUCLEOTIDE SEQUENCE [LARGE SCALE GENOMIC DNA]</scope>
    <source>
        <strain evidence="7 8">SDUM461004</strain>
    </source>
</reference>
<evidence type="ECO:0000256" key="4">
    <source>
        <dbReference type="ARBA" id="ARBA00022679"/>
    </source>
</evidence>
<dbReference type="SUPFAM" id="SSF47384">
    <property type="entry name" value="Homodimeric domain of signal transducing histidine kinase"/>
    <property type="match status" value="1"/>
</dbReference>
<dbReference type="SMART" id="SM00387">
    <property type="entry name" value="HATPase_c"/>
    <property type="match status" value="1"/>
</dbReference>
<name>A0ABU1AG48_9BACT</name>
<dbReference type="EMBL" id="JARXIC010000006">
    <property type="protein sequence ID" value="MDQ8193809.1"/>
    <property type="molecule type" value="Genomic_DNA"/>
</dbReference>